<dbReference type="PROSITE" id="PS50005">
    <property type="entry name" value="TPR"/>
    <property type="match status" value="5"/>
</dbReference>
<feature type="repeat" description="TPR" evidence="1">
    <location>
        <begin position="428"/>
        <end position="461"/>
    </location>
</feature>
<dbReference type="SMART" id="SM00028">
    <property type="entry name" value="TPR"/>
    <property type="match status" value="12"/>
</dbReference>
<proteinExistence type="predicted"/>
<evidence type="ECO:0000313" key="3">
    <source>
        <dbReference type="EMBL" id="TYB32004.1"/>
    </source>
</evidence>
<feature type="repeat" description="TPR" evidence="1">
    <location>
        <begin position="900"/>
        <end position="933"/>
    </location>
</feature>
<evidence type="ECO:0000256" key="1">
    <source>
        <dbReference type="PROSITE-ProRule" id="PRU00339"/>
    </source>
</evidence>
<reference evidence="3" key="1">
    <citation type="submission" date="2019-08" db="EMBL/GenBank/DDBJ databases">
        <title>Genomic characterization of a novel candidate phylum (ARYD3) from a high temperature, high salinity tertiary oil reservoir in north central Oklahoma, USA.</title>
        <authorList>
            <person name="Youssef N.H."/>
            <person name="Yadav A."/>
            <person name="Elshahed M.S."/>
        </authorList>
    </citation>
    <scope>NUCLEOTIDE SEQUENCE [LARGE SCALE GENOMIC DNA]</scope>
    <source>
        <strain evidence="3">ARYD3</strain>
    </source>
</reference>
<dbReference type="SMART" id="SM00671">
    <property type="entry name" value="SEL1"/>
    <property type="match status" value="4"/>
</dbReference>
<feature type="repeat" description="TPR" evidence="1">
    <location>
        <begin position="245"/>
        <end position="278"/>
    </location>
</feature>
<dbReference type="PANTHER" id="PTHR12558:SF13">
    <property type="entry name" value="CELL DIVISION CYCLE PROTEIN 27 HOMOLOG"/>
    <property type="match status" value="1"/>
</dbReference>
<protein>
    <submittedName>
        <fullName evidence="3">Tetratricopeptide repeat protein</fullName>
    </submittedName>
</protein>
<name>A0A5D0ME32_9BACT</name>
<gene>
    <name evidence="3" type="ORF">FXF47_01300</name>
</gene>
<dbReference type="InterPro" id="IPR011990">
    <property type="entry name" value="TPR-like_helical_dom_sf"/>
</dbReference>
<organism evidence="3 4">
    <name type="scientific">Candidatus Mcinerneyibacterium aminivorans</name>
    <dbReference type="NCBI Taxonomy" id="2703815"/>
    <lineage>
        <taxon>Bacteria</taxon>
        <taxon>Candidatus Macinerneyibacteriota</taxon>
        <taxon>Candidatus Mcinerneyibacteria</taxon>
        <taxon>Candidatus Mcinerneyibacteriales</taxon>
        <taxon>Candidatus Mcinerneyibacteriaceae</taxon>
        <taxon>Candidatus Mcinerneyibacterium</taxon>
    </lineage>
</organism>
<dbReference type="SUPFAM" id="SSF48452">
    <property type="entry name" value="TPR-like"/>
    <property type="match status" value="6"/>
</dbReference>
<keyword evidence="1" id="KW-0802">TPR repeat</keyword>
<dbReference type="InterPro" id="IPR006597">
    <property type="entry name" value="Sel1-like"/>
</dbReference>
<dbReference type="PANTHER" id="PTHR12558">
    <property type="entry name" value="CELL DIVISION CYCLE 16,23,27"/>
    <property type="match status" value="1"/>
</dbReference>
<feature type="signal peptide" evidence="2">
    <location>
        <begin position="1"/>
        <end position="25"/>
    </location>
</feature>
<evidence type="ECO:0000313" key="4">
    <source>
        <dbReference type="Proteomes" id="UP000324143"/>
    </source>
</evidence>
<dbReference type="Pfam" id="PF13432">
    <property type="entry name" value="TPR_16"/>
    <property type="match status" value="1"/>
</dbReference>
<dbReference type="EMBL" id="VSIX01000012">
    <property type="protein sequence ID" value="TYB32004.1"/>
    <property type="molecule type" value="Genomic_DNA"/>
</dbReference>
<dbReference type="AlphaFoldDB" id="A0A5D0ME32"/>
<comment type="caution">
    <text evidence="3">The sequence shown here is derived from an EMBL/GenBank/DDBJ whole genome shotgun (WGS) entry which is preliminary data.</text>
</comment>
<sequence length="1135" mass="136021">MIMQKAIKILSIILLLLFTSFSLLAEMDSFNYAEKLYNDEFYDLAVEEYKNFIDNNPQDERADKAYYKLLHSYLKLENYKKIIYNSTKFLQQYNESGYRGDVLYFLAKSYYEEGLLDKSEKMLKRIKKYNKDSNFYVDSIYLLTKINKNNDNLQNYEQNLKYLLNLSPGKDFLKKIYKELVYLYYKKNKYNESISYLNQLKEEDLENGEWLWLKSDIYFQMSDYNKSLNNLNTLINRYSDTKYYLYALKRRGDIYFIRKNYNLALKNYQIILDKNPNNKYADDALKSMIDIHDQLNNNNKAVENMKYFIKAYPNSKHMDYILNLIIKHYKDIDDVENTIKYYNNYLEYIDSEEKYITILLDKVEFLNSNNLYKKSINSLIDFVQSHGKSKLVPYITYEIGLLYGEKLKDYDRAITTLTQILNDKDYGDKAYYKIGIYYEKQDRIQKAISTYKKLLSKYNFSSFTSKAKNRIKYLEKYILTDTSDAIKKFNNLINEIKEHKEINIDKKRADIFFYLKDFEQAFKYYSNADVKNKNYFKSYIYKNLKSNSSKSAIHEFINKNIGTGESTLNELYKDVLIFYKITNNIEPADFKFYFDTFKTSDNEVILSYIDYLISNNYYGEILKFNPPKEISQSNKTYLSALKFYYNENYGEAKSKFKKLLNENFSNSENVYFYLAKISYITQNLDQSKEYVVKIKNDLDLKIKASILLSKIYYQKNMYEDAVFNIYNVLQRKNKYYSDYEVMSIYLDALKKTNQSNLIRITLNKMGNDNEKLKALKGVNYIEIGNTQKGEALLKNISGTEGKTKLYEYYKKNKMWDEIIEYFNKNEPYDVSRLIISYLKKENIKRASGLYNTYSRNLNQYEAEILYYFGEYYYKSQKDFDKAQNYFKKIISKYDNTSWVDEALYMMGNIYNSKNELDKAESTYQRILNEYPTTNVVSKIQLSLGEIYYKKGNFKKSIEYFKNSYSNSSDLNTYYNIGLTYKKLNQFDKAERIFKNISEKDLNSELYYNAYINYAYVLIDQNKLDKAIETLETLLDIAPLKYNLEIQFHIGDCYFKKRKYKKAIREYLKVKYYYNQENKSNFQWLITSLFKAGKTYEIMNEFEKAINLYEHITDITGKNTTYYKTAVNRIQQLSNY</sequence>
<feature type="repeat" description="TPR" evidence="1">
    <location>
        <begin position="937"/>
        <end position="970"/>
    </location>
</feature>
<accession>A0A5D0ME32</accession>
<evidence type="ECO:0000256" key="2">
    <source>
        <dbReference type="SAM" id="SignalP"/>
    </source>
</evidence>
<feature type="chain" id="PRO_5022775764" evidence="2">
    <location>
        <begin position="26"/>
        <end position="1135"/>
    </location>
</feature>
<dbReference type="Proteomes" id="UP000324143">
    <property type="component" value="Unassembled WGS sequence"/>
</dbReference>
<dbReference type="Gene3D" id="1.25.40.10">
    <property type="entry name" value="Tetratricopeptide repeat domain"/>
    <property type="match status" value="7"/>
</dbReference>
<keyword evidence="2" id="KW-0732">Signal</keyword>
<dbReference type="Pfam" id="PF13181">
    <property type="entry name" value="TPR_8"/>
    <property type="match status" value="1"/>
</dbReference>
<dbReference type="InterPro" id="IPR019734">
    <property type="entry name" value="TPR_rpt"/>
</dbReference>
<feature type="repeat" description="TPR" evidence="1">
    <location>
        <begin position="1007"/>
        <end position="1040"/>
    </location>
</feature>
<keyword evidence="4" id="KW-1185">Reference proteome</keyword>
<dbReference type="Pfam" id="PF13174">
    <property type="entry name" value="TPR_6"/>
    <property type="match status" value="3"/>
</dbReference>